<feature type="domain" description="PAC" evidence="4">
    <location>
        <begin position="344"/>
        <end position="396"/>
    </location>
</feature>
<organism evidence="7 8">
    <name type="scientific">Paramagnetospirillum magneticum (strain ATCC 700264 / AMB-1)</name>
    <name type="common">Magnetospirillum magneticum</name>
    <dbReference type="NCBI Taxonomy" id="342108"/>
    <lineage>
        <taxon>Bacteria</taxon>
        <taxon>Pseudomonadati</taxon>
        <taxon>Pseudomonadota</taxon>
        <taxon>Alphaproteobacteria</taxon>
        <taxon>Rhodospirillales</taxon>
        <taxon>Magnetospirillaceae</taxon>
        <taxon>Paramagnetospirillum</taxon>
    </lineage>
</organism>
<dbReference type="GO" id="GO:0071111">
    <property type="term" value="F:cyclic-guanylate-specific phosphodiesterase activity"/>
    <property type="evidence" value="ECO:0007669"/>
    <property type="project" value="UniProtKB-EC"/>
</dbReference>
<dbReference type="STRING" id="342108.amb2277"/>
<dbReference type="Pfam" id="PF13426">
    <property type="entry name" value="PAS_9"/>
    <property type="match status" value="1"/>
</dbReference>
<dbReference type="SUPFAM" id="SSF55785">
    <property type="entry name" value="PYP-like sensor domain (PAS domain)"/>
    <property type="match status" value="1"/>
</dbReference>
<evidence type="ECO:0000259" key="6">
    <source>
        <dbReference type="PROSITE" id="PS50887"/>
    </source>
</evidence>
<dbReference type="Gene3D" id="3.30.450.20">
    <property type="entry name" value="PAS domain"/>
    <property type="match status" value="1"/>
</dbReference>
<dbReference type="InterPro" id="IPR001633">
    <property type="entry name" value="EAL_dom"/>
</dbReference>
<dbReference type="InterPro" id="IPR001610">
    <property type="entry name" value="PAC"/>
</dbReference>
<dbReference type="CDD" id="cd00130">
    <property type="entry name" value="PAS"/>
    <property type="match status" value="1"/>
</dbReference>
<name>Q2W4Z4_PARM1</name>
<dbReference type="Gene3D" id="3.20.20.450">
    <property type="entry name" value="EAL domain"/>
    <property type="match status" value="1"/>
</dbReference>
<feature type="domain" description="EAL" evidence="5">
    <location>
        <begin position="570"/>
        <end position="823"/>
    </location>
</feature>
<dbReference type="SUPFAM" id="SSF141868">
    <property type="entry name" value="EAL domain-like"/>
    <property type="match status" value="1"/>
</dbReference>
<dbReference type="SMART" id="SM00052">
    <property type="entry name" value="EAL"/>
    <property type="match status" value="1"/>
</dbReference>
<dbReference type="Gene3D" id="3.30.70.270">
    <property type="match status" value="1"/>
</dbReference>
<dbReference type="OrthoDB" id="9793210at2"/>
<dbReference type="FunFam" id="3.30.70.270:FF:000001">
    <property type="entry name" value="Diguanylate cyclase domain protein"/>
    <property type="match status" value="1"/>
</dbReference>
<evidence type="ECO:0000259" key="5">
    <source>
        <dbReference type="PROSITE" id="PS50883"/>
    </source>
</evidence>
<keyword evidence="2" id="KW-0812">Transmembrane</keyword>
<dbReference type="CDD" id="cd01949">
    <property type="entry name" value="GGDEF"/>
    <property type="match status" value="1"/>
</dbReference>
<dbReference type="InterPro" id="IPR000160">
    <property type="entry name" value="GGDEF_dom"/>
</dbReference>
<dbReference type="KEGG" id="mag:amb2277"/>
<accession>Q2W4Z4</accession>
<dbReference type="PROSITE" id="PS50112">
    <property type="entry name" value="PAS"/>
    <property type="match status" value="1"/>
</dbReference>
<evidence type="ECO:0000259" key="4">
    <source>
        <dbReference type="PROSITE" id="PS50113"/>
    </source>
</evidence>
<evidence type="ECO:0000313" key="7">
    <source>
        <dbReference type="EMBL" id="BAE51081.1"/>
    </source>
</evidence>
<dbReference type="InterPro" id="IPR000700">
    <property type="entry name" value="PAS-assoc_C"/>
</dbReference>
<dbReference type="EMBL" id="AP007255">
    <property type="protein sequence ID" value="BAE51081.1"/>
    <property type="molecule type" value="Genomic_DNA"/>
</dbReference>
<keyword evidence="2" id="KW-1133">Transmembrane helix</keyword>
<gene>
    <name evidence="7" type="ordered locus">amb2277</name>
</gene>
<dbReference type="PANTHER" id="PTHR44757">
    <property type="entry name" value="DIGUANYLATE CYCLASE DGCP"/>
    <property type="match status" value="1"/>
</dbReference>
<dbReference type="RefSeq" id="WP_011384675.1">
    <property type="nucleotide sequence ID" value="NC_007626.1"/>
</dbReference>
<evidence type="ECO:0000256" key="2">
    <source>
        <dbReference type="SAM" id="Phobius"/>
    </source>
</evidence>
<dbReference type="AlphaFoldDB" id="Q2W4Z4"/>
<evidence type="ECO:0000313" key="8">
    <source>
        <dbReference type="Proteomes" id="UP000007058"/>
    </source>
</evidence>
<dbReference type="Pfam" id="PF00563">
    <property type="entry name" value="EAL"/>
    <property type="match status" value="1"/>
</dbReference>
<keyword evidence="2" id="KW-0472">Membrane</keyword>
<dbReference type="SMART" id="SM00091">
    <property type="entry name" value="PAS"/>
    <property type="match status" value="1"/>
</dbReference>
<dbReference type="PROSITE" id="PS50887">
    <property type="entry name" value="GGDEF"/>
    <property type="match status" value="1"/>
</dbReference>
<dbReference type="NCBIfam" id="TIGR00229">
    <property type="entry name" value="sensory_box"/>
    <property type="match status" value="1"/>
</dbReference>
<dbReference type="PROSITE" id="PS50883">
    <property type="entry name" value="EAL"/>
    <property type="match status" value="1"/>
</dbReference>
<sequence length="831" mass="93005">MQSPPAGMDSEIGVVTLSSRRKRHILDLVIRYCAAAVMVWTALLGLSLFWNVRQQQAAVFDLARNTAISAFNKDLAYRRWASSHGGVYVEPSEKTPPSPWMSHLPDRDVVTNDGRLLTLMNPAYMLREMMADYGDDYGIKGRIVGIVTLNPNNEADAWEAEAIRQFSAGTMSEKLELSTIGDKPYLRLIKPFLMEESCQKCHGHLGFPNGSVRGAVGVSVPMQPYQAMEGQAIRIQAISHGAFWLVGVAGILLIGRRSAGRLTEKALADEETRLAAHVFSNALEATLITDPKGRILRINPMFTELTGYGEAEVVGGNPRIIRSNHHDADFYAEIWQAIFRDGRWQGEIWNRRKDGQVFVAWESIVAVYDEAGAIRYFIGSFRDITEQVEAQRHILRLAHYDVLTDLPNRVLFQDRLERAVVHALRHDRQAALLFLDLDGFKKVNDTMGHRAGDDLLKEVAVRLRGCVRMTDTIARLGGDEFTVILDEISAANDASMVADKILASLHAPIFIDGRDVFIGTSIGISLFPIDGTSGDELLKHADTAMYQAKAAGKGRFNFYSAEMTKREEHRLELETALRQAVEEGQFQVHYQPQKNLATNRVSGFEALVRWQHPRLGMISPVDFIPLAEEMHLIDRIDMFVMRQACRKGRQWRDQGYDICMAVNLSGVNFSRDDLPEQVRQVLEDTGFPAENLELEITESFVIDLEVDQREVLQRLRALGVKLAIDDFGTGYSSLSYLKRLPVNTLKIDRSFVRDIARDSRDMMLVSSIIGIAHSLGLKVVAEGIEERDQLAILLSQECDEIQGYLIAKPMPAEQAGIFLNGASADHVSTPI</sequence>
<dbReference type="Pfam" id="PF11845">
    <property type="entry name" value="Tll0287-like"/>
    <property type="match status" value="1"/>
</dbReference>
<protein>
    <submittedName>
        <fullName evidence="7">Predicted signal transduction protein containing a membrane domain</fullName>
    </submittedName>
</protein>
<dbReference type="SUPFAM" id="SSF55073">
    <property type="entry name" value="Nucleotide cyclase"/>
    <property type="match status" value="1"/>
</dbReference>
<dbReference type="InterPro" id="IPR035919">
    <property type="entry name" value="EAL_sf"/>
</dbReference>
<dbReference type="NCBIfam" id="TIGR00254">
    <property type="entry name" value="GGDEF"/>
    <property type="match status" value="1"/>
</dbReference>
<dbReference type="InterPro" id="IPR052155">
    <property type="entry name" value="Biofilm_reg_signaling"/>
</dbReference>
<reference evidence="7 8" key="1">
    <citation type="journal article" date="2005" name="DNA Res.">
        <title>Complete genome sequence of the facultative anaerobic magnetotactic bacterium Magnetospirillum sp. strain AMB-1.</title>
        <authorList>
            <person name="Matsunaga T."/>
            <person name="Okamura Y."/>
            <person name="Fukuda Y."/>
            <person name="Wahyudi A.T."/>
            <person name="Murase Y."/>
            <person name="Takeyama H."/>
        </authorList>
    </citation>
    <scope>NUCLEOTIDE SEQUENCE [LARGE SCALE GENOMIC DNA]</scope>
    <source>
        <strain evidence="8">ATCC 700264 / AMB-1</strain>
    </source>
</reference>
<dbReference type="InterPro" id="IPR029787">
    <property type="entry name" value="Nucleotide_cyclase"/>
</dbReference>
<dbReference type="GO" id="GO:0071732">
    <property type="term" value="P:cellular response to nitric oxide"/>
    <property type="evidence" value="ECO:0007669"/>
    <property type="project" value="UniProtKB-ARBA"/>
</dbReference>
<evidence type="ECO:0000256" key="1">
    <source>
        <dbReference type="ARBA" id="ARBA00051114"/>
    </source>
</evidence>
<dbReference type="CDD" id="cd01948">
    <property type="entry name" value="EAL"/>
    <property type="match status" value="1"/>
</dbReference>
<keyword evidence="8" id="KW-1185">Reference proteome</keyword>
<feature type="domain" description="GGDEF" evidence="6">
    <location>
        <begin position="428"/>
        <end position="561"/>
    </location>
</feature>
<dbReference type="Gene3D" id="3.30.450.290">
    <property type="match status" value="1"/>
</dbReference>
<dbReference type="PROSITE" id="PS50113">
    <property type="entry name" value="PAC"/>
    <property type="match status" value="1"/>
</dbReference>
<dbReference type="InterPro" id="IPR035965">
    <property type="entry name" value="PAS-like_dom_sf"/>
</dbReference>
<dbReference type="FunFam" id="3.20.20.450:FF:000001">
    <property type="entry name" value="Cyclic di-GMP phosphodiesterase yahA"/>
    <property type="match status" value="1"/>
</dbReference>
<dbReference type="InterPro" id="IPR000014">
    <property type="entry name" value="PAS"/>
</dbReference>
<dbReference type="SMART" id="SM00086">
    <property type="entry name" value="PAC"/>
    <property type="match status" value="1"/>
</dbReference>
<feature type="transmembrane region" description="Helical" evidence="2">
    <location>
        <begin position="29"/>
        <end position="50"/>
    </location>
</feature>
<evidence type="ECO:0000259" key="3">
    <source>
        <dbReference type="PROSITE" id="PS50112"/>
    </source>
</evidence>
<dbReference type="InterPro" id="IPR043128">
    <property type="entry name" value="Rev_trsase/Diguanyl_cyclase"/>
</dbReference>
<dbReference type="HOGENOM" id="CLU_000445_70_50_5"/>
<comment type="catalytic activity">
    <reaction evidence="1">
        <text>3',3'-c-di-GMP + H2O = 5'-phosphoguanylyl(3'-&gt;5')guanosine + H(+)</text>
        <dbReference type="Rhea" id="RHEA:24902"/>
        <dbReference type="ChEBI" id="CHEBI:15377"/>
        <dbReference type="ChEBI" id="CHEBI:15378"/>
        <dbReference type="ChEBI" id="CHEBI:58754"/>
        <dbReference type="ChEBI" id="CHEBI:58805"/>
        <dbReference type="EC" id="3.1.4.52"/>
    </reaction>
    <physiologicalReaction direction="left-to-right" evidence="1">
        <dbReference type="Rhea" id="RHEA:24903"/>
    </physiologicalReaction>
</comment>
<dbReference type="SMART" id="SM00267">
    <property type="entry name" value="GGDEF"/>
    <property type="match status" value="1"/>
</dbReference>
<dbReference type="PANTHER" id="PTHR44757:SF2">
    <property type="entry name" value="BIOFILM ARCHITECTURE MAINTENANCE PROTEIN MBAA"/>
    <property type="match status" value="1"/>
</dbReference>
<dbReference type="InterPro" id="IPR021796">
    <property type="entry name" value="Tll0287-like_dom"/>
</dbReference>
<dbReference type="Proteomes" id="UP000007058">
    <property type="component" value="Chromosome"/>
</dbReference>
<dbReference type="Pfam" id="PF00990">
    <property type="entry name" value="GGDEF"/>
    <property type="match status" value="1"/>
</dbReference>
<feature type="domain" description="PAS" evidence="3">
    <location>
        <begin position="271"/>
        <end position="315"/>
    </location>
</feature>
<proteinExistence type="predicted"/>